<name>A0A7R7EHX5_9FIRM</name>
<dbReference type="RefSeq" id="WP_271714378.1">
    <property type="nucleotide sequence ID" value="NZ_AP024169.1"/>
</dbReference>
<dbReference type="Gene3D" id="3.40.50.150">
    <property type="entry name" value="Vaccinia Virus protein VP39"/>
    <property type="match status" value="1"/>
</dbReference>
<dbReference type="Proteomes" id="UP000595897">
    <property type="component" value="Chromosome"/>
</dbReference>
<dbReference type="EMBL" id="AP024169">
    <property type="protein sequence ID" value="BCN29082.1"/>
    <property type="molecule type" value="Genomic_DNA"/>
</dbReference>
<evidence type="ECO:0000313" key="2">
    <source>
        <dbReference type="EMBL" id="BCN29082.1"/>
    </source>
</evidence>
<protein>
    <recommendedName>
        <fullName evidence="1">Methyltransferase type 11 domain-containing protein</fullName>
    </recommendedName>
</protein>
<evidence type="ECO:0000259" key="1">
    <source>
        <dbReference type="Pfam" id="PF08241"/>
    </source>
</evidence>
<dbReference type="InterPro" id="IPR013216">
    <property type="entry name" value="Methyltransf_11"/>
</dbReference>
<sequence>MSFNWIDKSQYTLDSFLLMDRWLIRMIINTSNNWPEYAENLSLALASKPYVAWYCSKKAPEIKEKVEQLVLSAPLNATNEQIKKAEEFIVEATETSIIYTDPINMNRNCNYIYNWKEERLLELVDFKDKIVLDIGSGTGRLAFAAAKLARKVYASEPTDMLREYMKDKIKNEGISNVVVVDGTVEHIPYEDNTFDIVMSAHVVGDYYDAEIAEMERVAKNNGYILDCIGDDDRIREKPDEEMLKRGFEYLYHKSTLGGDIYRYRKQVMK</sequence>
<accession>A0A7R7EHX5</accession>
<evidence type="ECO:0000313" key="3">
    <source>
        <dbReference type="Proteomes" id="UP000595897"/>
    </source>
</evidence>
<dbReference type="KEGG" id="ahb:bsdtb5_03770"/>
<dbReference type="AlphaFoldDB" id="A0A7R7EHX5"/>
<dbReference type="GO" id="GO:0008757">
    <property type="term" value="F:S-adenosylmethionine-dependent methyltransferase activity"/>
    <property type="evidence" value="ECO:0007669"/>
    <property type="project" value="InterPro"/>
</dbReference>
<dbReference type="SUPFAM" id="SSF53335">
    <property type="entry name" value="S-adenosyl-L-methionine-dependent methyltransferases"/>
    <property type="match status" value="1"/>
</dbReference>
<reference evidence="2 3" key="1">
    <citation type="submission" date="2020-11" db="EMBL/GenBank/DDBJ databases">
        <title>Draft genome sequencing of a Lachnospiraceae strain isolated from anoxic soil subjected to BSD treatment.</title>
        <authorList>
            <person name="Uek A."/>
            <person name="Tonouchi A."/>
        </authorList>
    </citation>
    <scope>NUCLEOTIDE SEQUENCE [LARGE SCALE GENOMIC DNA]</scope>
    <source>
        <strain evidence="2 3">TB5</strain>
    </source>
</reference>
<dbReference type="PANTHER" id="PTHR43591">
    <property type="entry name" value="METHYLTRANSFERASE"/>
    <property type="match status" value="1"/>
</dbReference>
<gene>
    <name evidence="2" type="ORF">bsdtb5_03770</name>
</gene>
<proteinExistence type="predicted"/>
<dbReference type="CDD" id="cd02440">
    <property type="entry name" value="AdoMet_MTases"/>
    <property type="match status" value="1"/>
</dbReference>
<dbReference type="InterPro" id="IPR029063">
    <property type="entry name" value="SAM-dependent_MTases_sf"/>
</dbReference>
<feature type="domain" description="Methyltransferase type 11" evidence="1">
    <location>
        <begin position="132"/>
        <end position="224"/>
    </location>
</feature>
<dbReference type="Pfam" id="PF08241">
    <property type="entry name" value="Methyltransf_11"/>
    <property type="match status" value="1"/>
</dbReference>
<organism evidence="2 3">
    <name type="scientific">Anaeromicropila herbilytica</name>
    <dbReference type="NCBI Taxonomy" id="2785025"/>
    <lineage>
        <taxon>Bacteria</taxon>
        <taxon>Bacillati</taxon>
        <taxon>Bacillota</taxon>
        <taxon>Clostridia</taxon>
        <taxon>Lachnospirales</taxon>
        <taxon>Lachnospiraceae</taxon>
        <taxon>Anaeromicropila</taxon>
    </lineage>
</organism>
<keyword evidence="3" id="KW-1185">Reference proteome</keyword>